<dbReference type="EMBL" id="QICS01000001">
    <property type="protein sequence ID" value="PXV95826.1"/>
    <property type="molecule type" value="Genomic_DNA"/>
</dbReference>
<dbReference type="NCBIfam" id="TIGR00784">
    <property type="entry name" value="citMHS"/>
    <property type="match status" value="1"/>
</dbReference>
<dbReference type="GO" id="GO:0015128">
    <property type="term" value="F:gluconate transmembrane transporter activity"/>
    <property type="evidence" value="ECO:0007669"/>
    <property type="project" value="InterPro"/>
</dbReference>
<keyword evidence="3 6" id="KW-0812">Transmembrane</keyword>
<feature type="transmembrane region" description="Helical" evidence="6">
    <location>
        <begin position="179"/>
        <end position="198"/>
    </location>
</feature>
<evidence type="ECO:0000256" key="5">
    <source>
        <dbReference type="ARBA" id="ARBA00023136"/>
    </source>
</evidence>
<dbReference type="RefSeq" id="WP_094375620.1">
    <property type="nucleotide sequence ID" value="NZ_NOKA02000001.1"/>
</dbReference>
<dbReference type="GO" id="GO:0005886">
    <property type="term" value="C:plasma membrane"/>
    <property type="evidence" value="ECO:0007669"/>
    <property type="project" value="TreeGrafter"/>
</dbReference>
<evidence type="ECO:0000256" key="4">
    <source>
        <dbReference type="ARBA" id="ARBA00022989"/>
    </source>
</evidence>
<evidence type="ECO:0000313" key="9">
    <source>
        <dbReference type="EMBL" id="RDY33112.1"/>
    </source>
</evidence>
<evidence type="ECO:0000259" key="7">
    <source>
        <dbReference type="Pfam" id="PF03600"/>
    </source>
</evidence>
<evidence type="ECO:0000256" key="3">
    <source>
        <dbReference type="ARBA" id="ARBA00022692"/>
    </source>
</evidence>
<feature type="transmembrane region" description="Helical" evidence="6">
    <location>
        <begin position="412"/>
        <end position="432"/>
    </location>
</feature>
<keyword evidence="4 6" id="KW-1133">Transmembrane helix</keyword>
<evidence type="ECO:0000313" key="8">
    <source>
        <dbReference type="EMBL" id="PXV95826.1"/>
    </source>
</evidence>
<feature type="transmembrane region" description="Helical" evidence="6">
    <location>
        <begin position="140"/>
        <end position="159"/>
    </location>
</feature>
<feature type="transmembrane region" description="Helical" evidence="6">
    <location>
        <begin position="5"/>
        <end position="21"/>
    </location>
</feature>
<sequence>MYLGVLGFITMAIIIVLLLKSKTVPSIAFIAVPVVMALIGGCKIADIGTYVKAGVLDTASTATLFIFSILFFGIMSDAGMFDKIIDALVKRAGNSVMAITMLTALVAMIGHLDGGGASTFLITIPAMLPIYKKMNMRKTTLMTICTASMGVMNLLPWGGPTMRAASVLEMDVTALWMQLIPMQFVGIFCAFGLAFILGRVEKKRGAGYQGDAVAEVALTTQVKENELAKPKLFWFNIALTITVIIALVFLTEVPSYLIFMLGVVIALMINYPGKEMQDKIIKSHSGPAIMMATTLLTAGVLLGVLENSGMMDQMANLLVAVIPEALGPHLAIVIGVLSAPLALVFCTDSYFYGVLPIMISVGAKFGVNPSEIAITMVVCRNCASFISPVVPATFLGCGLAEVEINDHIKSSFVPVFAISIICLILGIVLGVIKF</sequence>
<dbReference type="EMBL" id="NOKA02000001">
    <property type="protein sequence ID" value="RDY33112.1"/>
    <property type="molecule type" value="Genomic_DNA"/>
</dbReference>
<dbReference type="InterPro" id="IPR004680">
    <property type="entry name" value="Cit_transptr-like_dom"/>
</dbReference>
<feature type="transmembrane region" description="Helical" evidence="6">
    <location>
        <begin position="256"/>
        <end position="273"/>
    </location>
</feature>
<dbReference type="Pfam" id="PF03600">
    <property type="entry name" value="CitMHS"/>
    <property type="match status" value="1"/>
</dbReference>
<comment type="caution">
    <text evidence="8">The sequence shown here is derived from an EMBL/GenBank/DDBJ whole genome shotgun (WGS) entry which is preliminary data.</text>
</comment>
<comment type="subcellular location">
    <subcellularLocation>
        <location evidence="1">Membrane</location>
        <topology evidence="1">Multi-pass membrane protein</topology>
    </subcellularLocation>
</comment>
<feature type="transmembrane region" description="Helical" evidence="6">
    <location>
        <begin position="325"/>
        <end position="343"/>
    </location>
</feature>
<feature type="domain" description="Citrate transporter-like" evidence="7">
    <location>
        <begin position="16"/>
        <end position="378"/>
    </location>
</feature>
<name>A0A255IUT9_9FIRM</name>
<dbReference type="InterPro" id="IPR003474">
    <property type="entry name" value="Glcn_transporter"/>
</dbReference>
<evidence type="ECO:0000313" key="11">
    <source>
        <dbReference type="Proteomes" id="UP000247523"/>
    </source>
</evidence>
<evidence type="ECO:0000256" key="6">
    <source>
        <dbReference type="SAM" id="Phobius"/>
    </source>
</evidence>
<dbReference type="OrthoDB" id="5329450at2"/>
<keyword evidence="10" id="KW-1185">Reference proteome</keyword>
<dbReference type="AlphaFoldDB" id="A0A255IUT9"/>
<feature type="transmembrane region" description="Helical" evidence="6">
    <location>
        <begin position="27"/>
        <end position="45"/>
    </location>
</feature>
<keyword evidence="2" id="KW-0813">Transport</keyword>
<feature type="transmembrane region" description="Helical" evidence="6">
    <location>
        <begin position="285"/>
        <end position="305"/>
    </location>
</feature>
<protein>
    <submittedName>
        <fullName evidence="8">CitMHS family citrate-Mg2+:H+ or citrate-Ca2+:H+ symporter</fullName>
    </submittedName>
    <submittedName>
        <fullName evidence="9">Citrate transporter</fullName>
    </submittedName>
</protein>
<dbReference type="Proteomes" id="UP000216411">
    <property type="component" value="Unassembled WGS sequence"/>
</dbReference>
<keyword evidence="5 6" id="KW-0472">Membrane</keyword>
<accession>A0A255IUT9</accession>
<feature type="transmembrane region" description="Helical" evidence="6">
    <location>
        <begin position="95"/>
        <end position="128"/>
    </location>
</feature>
<organism evidence="8 11">
    <name type="scientific">Lachnotalea glycerini</name>
    <dbReference type="NCBI Taxonomy" id="1763509"/>
    <lineage>
        <taxon>Bacteria</taxon>
        <taxon>Bacillati</taxon>
        <taxon>Bacillota</taxon>
        <taxon>Clostridia</taxon>
        <taxon>Lachnospirales</taxon>
        <taxon>Lachnospiraceae</taxon>
        <taxon>Lachnotalea</taxon>
    </lineage>
</organism>
<feature type="transmembrane region" description="Helical" evidence="6">
    <location>
        <begin position="54"/>
        <end position="75"/>
    </location>
</feature>
<gene>
    <name evidence="8" type="ORF">C8E03_101456</name>
    <name evidence="9" type="ORF">CG710_000885</name>
</gene>
<evidence type="ECO:0000256" key="2">
    <source>
        <dbReference type="ARBA" id="ARBA00022448"/>
    </source>
</evidence>
<dbReference type="Proteomes" id="UP000247523">
    <property type="component" value="Unassembled WGS sequence"/>
</dbReference>
<reference evidence="9" key="3">
    <citation type="submission" date="2018-07" db="EMBL/GenBank/DDBJ databases">
        <authorList>
            <person name="Quirk P.G."/>
            <person name="Krulwich T.A."/>
        </authorList>
    </citation>
    <scope>NUCLEOTIDE SEQUENCE</scope>
    <source>
        <strain evidence="9">CCRI-19302</strain>
    </source>
</reference>
<reference evidence="8 11" key="2">
    <citation type="submission" date="2018-05" db="EMBL/GenBank/DDBJ databases">
        <title>Genomic Encyclopedia of Type Strains, Phase IV (KMG-IV): sequencing the most valuable type-strain genomes for metagenomic binning, comparative biology and taxonomic classification.</title>
        <authorList>
            <person name="Goeker M."/>
        </authorList>
    </citation>
    <scope>NUCLEOTIDE SEQUENCE [LARGE SCALE GENOMIC DNA]</scope>
    <source>
        <strain evidence="8 11">DSM 28816</strain>
    </source>
</reference>
<feature type="transmembrane region" description="Helical" evidence="6">
    <location>
        <begin position="232"/>
        <end position="250"/>
    </location>
</feature>
<evidence type="ECO:0000256" key="1">
    <source>
        <dbReference type="ARBA" id="ARBA00004141"/>
    </source>
</evidence>
<dbReference type="GO" id="GO:0015137">
    <property type="term" value="F:citrate transmembrane transporter activity"/>
    <property type="evidence" value="ECO:0007669"/>
    <property type="project" value="InterPro"/>
</dbReference>
<reference evidence="9 10" key="1">
    <citation type="journal article" date="2017" name="Genome Announc.">
        <title>Draft Genome Sequence of a Sporulating and Motile Strain of Lachnotalea glycerini Isolated from Water in Quebec City, Canada.</title>
        <authorList>
            <person name="Maheux A.F."/>
            <person name="Boudreau D.K."/>
            <person name="Berube E."/>
            <person name="Boissinot M."/>
            <person name="Raymond F."/>
            <person name="Brodeur S."/>
            <person name="Corbeil J."/>
            <person name="Isabel S."/>
            <person name="Omar R.F."/>
            <person name="Bergeron M.G."/>
        </authorList>
    </citation>
    <scope>NUCLEOTIDE SEQUENCE [LARGE SCALE GENOMIC DNA]</scope>
    <source>
        <strain evidence="9 10">CCRI-19302</strain>
    </source>
</reference>
<dbReference type="PANTHER" id="PTHR30354:SF26">
    <property type="entry name" value="TRANSPORTER, PUTATIVE-RELATED"/>
    <property type="match status" value="1"/>
</dbReference>
<evidence type="ECO:0000313" key="10">
    <source>
        <dbReference type="Proteomes" id="UP000216411"/>
    </source>
</evidence>
<proteinExistence type="predicted"/>
<dbReference type="PANTHER" id="PTHR30354">
    <property type="entry name" value="GNT FAMILY GLUCONATE TRANSPORTER"/>
    <property type="match status" value="1"/>
</dbReference>
<dbReference type="InterPro" id="IPR014738">
    <property type="entry name" value="Citrate_transporter"/>
</dbReference>